<reference evidence="2 3" key="1">
    <citation type="submission" date="2024-05" db="EMBL/GenBank/DDBJ databases">
        <title>Culex pipiens pipiens assembly and annotation.</title>
        <authorList>
            <person name="Alout H."/>
            <person name="Durand T."/>
        </authorList>
    </citation>
    <scope>NUCLEOTIDE SEQUENCE [LARGE SCALE GENOMIC DNA]</scope>
    <source>
        <strain evidence="2">HA-2024</strain>
        <tissue evidence="2">Whole body</tissue>
    </source>
</reference>
<evidence type="ECO:0000256" key="1">
    <source>
        <dbReference type="SAM" id="MobiDB-lite"/>
    </source>
</evidence>
<sequence length="41" mass="4361">MSTPALTRTKELEAMGPDIDTLSGPGEIVITSPEVSLDFQI</sequence>
<feature type="region of interest" description="Disordered" evidence="1">
    <location>
        <begin position="1"/>
        <end position="27"/>
    </location>
</feature>
<comment type="caution">
    <text evidence="2">The sequence shown here is derived from an EMBL/GenBank/DDBJ whole genome shotgun (WGS) entry which is preliminary data.</text>
</comment>
<protein>
    <submittedName>
        <fullName evidence="2">Uncharacterized protein</fullName>
    </submittedName>
</protein>
<dbReference type="Proteomes" id="UP001562425">
    <property type="component" value="Unassembled WGS sequence"/>
</dbReference>
<name>A0ABD1CFZ3_CULPP</name>
<evidence type="ECO:0000313" key="2">
    <source>
        <dbReference type="EMBL" id="KAL1375321.1"/>
    </source>
</evidence>
<evidence type="ECO:0000313" key="3">
    <source>
        <dbReference type="Proteomes" id="UP001562425"/>
    </source>
</evidence>
<dbReference type="AlphaFoldDB" id="A0ABD1CFZ3"/>
<feature type="non-terminal residue" evidence="2">
    <location>
        <position position="41"/>
    </location>
</feature>
<keyword evidence="3" id="KW-1185">Reference proteome</keyword>
<gene>
    <name evidence="2" type="ORF">pipiens_020042</name>
</gene>
<organism evidence="2 3">
    <name type="scientific">Culex pipiens pipiens</name>
    <name type="common">Northern house mosquito</name>
    <dbReference type="NCBI Taxonomy" id="38569"/>
    <lineage>
        <taxon>Eukaryota</taxon>
        <taxon>Metazoa</taxon>
        <taxon>Ecdysozoa</taxon>
        <taxon>Arthropoda</taxon>
        <taxon>Hexapoda</taxon>
        <taxon>Insecta</taxon>
        <taxon>Pterygota</taxon>
        <taxon>Neoptera</taxon>
        <taxon>Endopterygota</taxon>
        <taxon>Diptera</taxon>
        <taxon>Nematocera</taxon>
        <taxon>Culicoidea</taxon>
        <taxon>Culicidae</taxon>
        <taxon>Culicinae</taxon>
        <taxon>Culicini</taxon>
        <taxon>Culex</taxon>
        <taxon>Culex</taxon>
    </lineage>
</organism>
<dbReference type="EMBL" id="JBEHCU010012592">
    <property type="protein sequence ID" value="KAL1375321.1"/>
    <property type="molecule type" value="Genomic_DNA"/>
</dbReference>
<accession>A0ABD1CFZ3</accession>
<proteinExistence type="predicted"/>